<dbReference type="EMBL" id="CP017708">
    <property type="protein sequence ID" value="WAN69417.1"/>
    <property type="molecule type" value="Genomic_DNA"/>
</dbReference>
<accession>A0A9Q9STM4</accession>
<evidence type="ECO:0000313" key="1">
    <source>
        <dbReference type="EMBL" id="WAN69417.1"/>
    </source>
</evidence>
<dbReference type="Proteomes" id="UP000176944">
    <property type="component" value="Chromosome"/>
</dbReference>
<organism evidence="1">
    <name type="scientific">Moorena producens (strain JHB)</name>
    <dbReference type="NCBI Taxonomy" id="1454205"/>
    <lineage>
        <taxon>Bacteria</taxon>
        <taxon>Bacillati</taxon>
        <taxon>Cyanobacteriota</taxon>
        <taxon>Cyanophyceae</taxon>
        <taxon>Coleofasciculales</taxon>
        <taxon>Coleofasciculaceae</taxon>
        <taxon>Moorena</taxon>
    </lineage>
</organism>
<proteinExistence type="predicted"/>
<gene>
    <name evidence="1" type="ORF">BJP36_35590</name>
</gene>
<sequence>MGISDRFYLKLNYDDLYQLSSGVRYTGFFSTPDSRLPTPSVRLQSSN</sequence>
<reference evidence="1" key="2">
    <citation type="submission" date="2022-10" db="EMBL/GenBank/DDBJ databases">
        <authorList>
            <person name="Ngo T.-E."/>
        </authorList>
    </citation>
    <scope>NUCLEOTIDE SEQUENCE</scope>
    <source>
        <strain evidence="1">JHB</strain>
    </source>
</reference>
<protein>
    <submittedName>
        <fullName evidence="1">Uncharacterized protein</fullName>
    </submittedName>
</protein>
<reference evidence="1" key="1">
    <citation type="journal article" date="2017" name="Proc. Natl. Acad. Sci. U.S.A.">
        <title>Comparative genomics uncovers the prolific and distinctive metabolic potential of the cyanobacterial genus Moorea.</title>
        <authorList>
            <person name="Leao T."/>
            <person name="Castelao G."/>
            <person name="Korobeynikov A."/>
            <person name="Monroe E.A."/>
            <person name="Podell S."/>
            <person name="Glukhov E."/>
            <person name="Allen E.E."/>
            <person name="Gerwick W.H."/>
            <person name="Gerwick L."/>
        </authorList>
    </citation>
    <scope>NUCLEOTIDE SEQUENCE</scope>
    <source>
        <strain evidence="1">JHB</strain>
    </source>
</reference>
<name>A0A9Q9STM4_MOOP1</name>
<dbReference type="AlphaFoldDB" id="A0A9Q9STM4"/>